<evidence type="ECO:0000256" key="1">
    <source>
        <dbReference type="SAM" id="MobiDB-lite"/>
    </source>
</evidence>
<accession>A0A0U3QQS8</accession>
<feature type="region of interest" description="Disordered" evidence="1">
    <location>
        <begin position="1269"/>
        <end position="1368"/>
    </location>
</feature>
<dbReference type="RefSeq" id="WP_058931805.1">
    <property type="nucleotide sequence ID" value="NZ_CP013747.1"/>
</dbReference>
<dbReference type="InterPro" id="IPR027417">
    <property type="entry name" value="P-loop_NTPase"/>
</dbReference>
<organism evidence="2">
    <name type="scientific">Pseudarthrobacter sulfonivorans</name>
    <dbReference type="NCBI Taxonomy" id="121292"/>
    <lineage>
        <taxon>Bacteria</taxon>
        <taxon>Bacillati</taxon>
        <taxon>Actinomycetota</taxon>
        <taxon>Actinomycetes</taxon>
        <taxon>Micrococcales</taxon>
        <taxon>Micrococcaceae</taxon>
        <taxon>Pseudarthrobacter</taxon>
    </lineage>
</organism>
<reference evidence="2 3" key="1">
    <citation type="submission" date="2015-12" db="EMBL/GenBank/DDBJ databases">
        <authorList>
            <person name="Shamseldin A."/>
            <person name="Moawad H."/>
            <person name="Abd El-Rahim W.M."/>
            <person name="Sadowsky M.J."/>
        </authorList>
    </citation>
    <scope>NUCLEOTIDE SEQUENCE [LARGE SCALE GENOMIC DNA]</scope>
    <source>
        <strain evidence="2 3">Ar51</strain>
    </source>
</reference>
<proteinExistence type="predicted"/>
<dbReference type="EMBL" id="CP013747">
    <property type="protein sequence ID" value="ALV42724.1"/>
    <property type="molecule type" value="Genomic_DNA"/>
</dbReference>
<dbReference type="SUPFAM" id="SSF52540">
    <property type="entry name" value="P-loop containing nucleoside triphosphate hydrolases"/>
    <property type="match status" value="1"/>
</dbReference>
<name>A0A0U3QQS8_9MICC</name>
<dbReference type="STRING" id="121292.AU252_17470"/>
<protein>
    <submittedName>
        <fullName evidence="2">AAA family ATPase</fullName>
    </submittedName>
</protein>
<dbReference type="Proteomes" id="UP000065151">
    <property type="component" value="Chromosome"/>
</dbReference>
<feature type="compositionally biased region" description="Basic and acidic residues" evidence="1">
    <location>
        <begin position="1339"/>
        <end position="1368"/>
    </location>
</feature>
<evidence type="ECO:0000313" key="3">
    <source>
        <dbReference type="Proteomes" id="UP000065151"/>
    </source>
</evidence>
<dbReference type="Gene3D" id="3.40.50.300">
    <property type="entry name" value="P-loop containing nucleotide triphosphate hydrolases"/>
    <property type="match status" value="2"/>
</dbReference>
<evidence type="ECO:0000313" key="2">
    <source>
        <dbReference type="EMBL" id="ALV42724.1"/>
    </source>
</evidence>
<gene>
    <name evidence="2" type="ORF">AU252_17470</name>
</gene>
<dbReference type="KEGG" id="psul:AU252_17470"/>
<sequence>MPVWSRASRANAEKKAVVSVGQGHAEGSEELGKWLSGLKPVTGADTMLRFTKTPEGSIDLTHAHPSGLAQLMAGRRTRLSTLIRDHQQYVVAARASRNIRSKIFELGNDRGIDAGYLSAGTVVWTSAVGGKPQRVSAPVMLTAISLTVRPGEDDYELQLTEQANINPALVRHLKTIHGIVFDVNAVTRLAYSTARFDPQPVLDRLATLIRPIHGAEAQHNLLVSTFADLSGNLDDPWINEGNPLVAALAKAASGEVIDVPAPDPSRFPSVDARHPDDELLLLDADPDQQYVIDAARAGDSLVVSSPPGTGQTQTAINTIGALVDAGRSVLVVGDRRASLNEVSAQLESLGLESILFQLSGTATPQQLKAQLVRAIVRNEKSLEPQLGNLHRTLTEHRHALMDHVASLHNVRQRWGCSPYQAMQSLAELTSIHPAPATTVRLKRSVLDSIRDRNELAGRLRRAAELGSFSRASTTSPWHGARLLTRKETEEAQELARSVARNLPVLRDRMNSVAEHAEIRLGTSFSEWGEQLELLMAVRESLDKFTPDIFDRPVNDLISATASSAWRRERNVDMASMQRSRLRRVAKEYVRPGVHITDLHSSLVLVQDQRALWSGYATSQRHPAVPSGLAEMNVMYRSLDRELTQLGEALRHTQAGGSLATARYEELMERLERLVADTHTLKTLPERTLLVENMREHGLGELLADLAEREVPAESVAAELELAWWQSALEAMISGDDYLAMSDGDALRQLEAEYRLADNAHIASGAARLRWDLSERWRAALAEHPRQAQLLRSLLKDGRVTLAALTAQAAELVPMLVPVWSVSPYLMTGLLPAEQRFDTVVILDAEATSLQAVLPAIARARQVIAFGDAKIASPRTFTVGVERLAAGEAAHQRVESAFSALSAILPVWRMNFVYRAVDEDLVLQLSKNSYDGALRRLPEGQSATGLDRALLVEYLPDGTGLPSADHEGVESVVAEVNRVVQLVFEHARTRPRTSLAVVTASLRHAARIGESIRLQLPNHPGLASFFSAGSESFRVVDLERAQGLVRDHVIFSPGFGRTPHGRALHNFGPLSAEGGREKFALAMTRARRSLHVLTCFQPEDLDHTRLSYGAVDFYELLNREIAGKTDLGTPASRAAASEQALGADPLVADLGDRLRARGARVWHQYDGVIDVVAAADPLSTMGQDDAEIPRPVAIESDGTEQYRTMSVRERSRLRPQLLERMGWRYMPLWTIEVFTDPSACADRIAGYLGLENILPPGRGTATGGFFDEDVDPLALGNEGNDRNDDQAGRLASEEAVVVTPRNADQADTHGNDHADDARNGNAAVPERQLPETAGVLPSKAAEDDPKRWGDGPDNDHDAWLKENKPPHWS</sequence>
<feature type="compositionally biased region" description="Basic and acidic residues" evidence="1">
    <location>
        <begin position="1303"/>
        <end position="1317"/>
    </location>
</feature>